<proteinExistence type="predicted"/>
<dbReference type="EMBL" id="QLMG01000011">
    <property type="protein sequence ID" value="RAK18791.1"/>
    <property type="molecule type" value="Genomic_DNA"/>
</dbReference>
<organism evidence="3 4">
    <name type="scientific">Salipiger aestuarii</name>
    <dbReference type="NCBI Taxonomy" id="568098"/>
    <lineage>
        <taxon>Bacteria</taxon>
        <taxon>Pseudomonadati</taxon>
        <taxon>Pseudomonadota</taxon>
        <taxon>Alphaproteobacteria</taxon>
        <taxon>Rhodobacterales</taxon>
        <taxon>Roseobacteraceae</taxon>
        <taxon>Salipiger</taxon>
    </lineage>
</organism>
<keyword evidence="4" id="KW-1185">Reference proteome</keyword>
<evidence type="ECO:0000256" key="2">
    <source>
        <dbReference type="SAM" id="SignalP"/>
    </source>
</evidence>
<dbReference type="Proteomes" id="UP000249165">
    <property type="component" value="Unassembled WGS sequence"/>
</dbReference>
<evidence type="ECO:0000313" key="3">
    <source>
        <dbReference type="EMBL" id="RAK18791.1"/>
    </source>
</evidence>
<comment type="caution">
    <text evidence="3">The sequence shown here is derived from an EMBL/GenBank/DDBJ whole genome shotgun (WGS) entry which is preliminary data.</text>
</comment>
<feature type="signal peptide" evidence="2">
    <location>
        <begin position="1"/>
        <end position="25"/>
    </location>
</feature>
<feature type="region of interest" description="Disordered" evidence="1">
    <location>
        <begin position="91"/>
        <end position="116"/>
    </location>
</feature>
<name>A0A327YE71_9RHOB</name>
<reference evidence="3 4" key="1">
    <citation type="submission" date="2018-06" db="EMBL/GenBank/DDBJ databases">
        <title>Genomic Encyclopedia of Archaeal and Bacterial Type Strains, Phase II (KMG-II): from individual species to whole genera.</title>
        <authorList>
            <person name="Goeker M."/>
        </authorList>
    </citation>
    <scope>NUCLEOTIDE SEQUENCE [LARGE SCALE GENOMIC DNA]</scope>
    <source>
        <strain evidence="3 4">DSM 22011</strain>
    </source>
</reference>
<dbReference type="RefSeq" id="WP_009502826.1">
    <property type="nucleotide sequence ID" value="NZ_LIGK01000005.1"/>
</dbReference>
<sequence length="116" mass="12077">MVQKTYPLTAFILSLVLAMTGYQMAVARAQPVPVGQVVICSGFGLVTVMVDADGQPVAESHVCPDGLMTLFTAAGGAWVAPEHLGFWVSSRSDPGQATGQGLRLPERLARGPPGVV</sequence>
<evidence type="ECO:0000256" key="1">
    <source>
        <dbReference type="SAM" id="MobiDB-lite"/>
    </source>
</evidence>
<keyword evidence="2" id="KW-0732">Signal</keyword>
<evidence type="ECO:0000313" key="4">
    <source>
        <dbReference type="Proteomes" id="UP000249165"/>
    </source>
</evidence>
<protein>
    <submittedName>
        <fullName evidence="3">Uncharacterized protein</fullName>
    </submittedName>
</protein>
<accession>A0A327YE71</accession>
<feature type="chain" id="PRO_5016442425" evidence="2">
    <location>
        <begin position="26"/>
        <end position="116"/>
    </location>
</feature>
<gene>
    <name evidence="3" type="ORF">ATI53_101170</name>
</gene>
<dbReference type="AlphaFoldDB" id="A0A327YE71"/>